<feature type="compositionally biased region" description="Polar residues" evidence="3">
    <location>
        <begin position="243"/>
        <end position="257"/>
    </location>
</feature>
<dbReference type="CAZy" id="GH25">
    <property type="family name" value="Glycoside Hydrolase Family 25"/>
</dbReference>
<feature type="compositionally biased region" description="Low complexity" evidence="3">
    <location>
        <begin position="364"/>
        <end position="378"/>
    </location>
</feature>
<evidence type="ECO:0000256" key="4">
    <source>
        <dbReference type="SAM" id="Phobius"/>
    </source>
</evidence>
<keyword evidence="4" id="KW-1133">Transmembrane helix</keyword>
<keyword evidence="6" id="KW-1185">Reference proteome</keyword>
<dbReference type="CDD" id="cd06414">
    <property type="entry name" value="GH25_LytC-like"/>
    <property type="match status" value="1"/>
</dbReference>
<dbReference type="GO" id="GO:0016052">
    <property type="term" value="P:carbohydrate catabolic process"/>
    <property type="evidence" value="ECO:0007669"/>
    <property type="project" value="TreeGrafter"/>
</dbReference>
<dbReference type="PANTHER" id="PTHR34135:SF2">
    <property type="entry name" value="LYSOZYME"/>
    <property type="match status" value="1"/>
</dbReference>
<dbReference type="Gene3D" id="3.20.20.80">
    <property type="entry name" value="Glycosidases"/>
    <property type="match status" value="1"/>
</dbReference>
<dbReference type="SUPFAM" id="SSF69360">
    <property type="entry name" value="Cell wall binding repeat"/>
    <property type="match status" value="1"/>
</dbReference>
<sequence length="662" mass="71847">MFSLKKLFKKDTISEQEVVSQDSEYEILEITELSFIQTAKIWLQNFFRVKKHVIITAVSGGAVVVAVAGIVITVSVVSRIGKQKSTDVAAAIEDTSTQMETAEEMKAPVLSLYLEAVADENTITASVYGEDGEILSGHNLVFNLLSGSKEDNEEQIEKLKSAYAGQNVEDVDKEVYEDDDKDGTVLMPDLETGTYTLVVQAEEGYKTPDAAEATVETFAVMDDIMEKVVADSAATQKEDPSKNRSNSSPAVSVPETTASAGEVNVTVLKKSGDNIIYKITGRSTMQLTDDEAARYTAGPVLIDDHSVSAYSGYIYETGKIQITGGQADVVTKFLVPERNISAENVEMINNTTVFADNLKETAAGTKETQSETKTTGESTKSEETSKTEETTKGENTKPSDNQSMAARKNYVLLSLEAETETVYADGWQNIQGKTYYFRNSQAVTGWNQIDALQYYFNGDGSLGSHLVIDVSTYNGDIDWNRVKAAGIDYAIIRVGYRGYETARLVKDKRFDTNMRNATAAGVKVGAYIVTQAVNTNEAVEEASFIISACSGYNVSLPLAIDVESAGNGSGRGDKISVAERTAVINAFVQTIRGAGYSAMVYANKDWMTNRINAGGLASGSTVWLAQYRSSCTYGGSYQMWQFTESGSIPGISGNVDMSAWKY</sequence>
<dbReference type="GO" id="GO:0016998">
    <property type="term" value="P:cell wall macromolecule catabolic process"/>
    <property type="evidence" value="ECO:0007669"/>
    <property type="project" value="InterPro"/>
</dbReference>
<dbReference type="GO" id="GO:0009253">
    <property type="term" value="P:peptidoglycan catabolic process"/>
    <property type="evidence" value="ECO:0007669"/>
    <property type="project" value="InterPro"/>
</dbReference>
<dbReference type="GeneID" id="41357365"/>
<organism evidence="5 6">
    <name type="scientific">Lachnospira eligens (strain ATCC 27750 / DSM 3376 / VPI C15-48 / C15-B4)</name>
    <name type="common">Eubacterium eligens</name>
    <dbReference type="NCBI Taxonomy" id="515620"/>
    <lineage>
        <taxon>Bacteria</taxon>
        <taxon>Bacillati</taxon>
        <taxon>Bacillota</taxon>
        <taxon>Clostridia</taxon>
        <taxon>Lachnospirales</taxon>
        <taxon>Lachnospiraceae</taxon>
        <taxon>Lachnospira</taxon>
    </lineage>
</organism>
<evidence type="ECO:0000313" key="6">
    <source>
        <dbReference type="Proteomes" id="UP000001476"/>
    </source>
</evidence>
<protein>
    <submittedName>
        <fullName evidence="5">Glycoside Hydrolase Family 25-like lysozyme/endolysin</fullName>
    </submittedName>
</protein>
<keyword evidence="4" id="KW-0812">Transmembrane</keyword>
<dbReference type="RefSeq" id="WP_012738421.1">
    <property type="nucleotide sequence ID" value="NC_012778.1"/>
</dbReference>
<keyword evidence="2" id="KW-0677">Repeat</keyword>
<dbReference type="EMBL" id="CP001104">
    <property type="protein sequence ID" value="ACR71183.1"/>
    <property type="molecule type" value="Genomic_DNA"/>
</dbReference>
<proteinExistence type="inferred from homology"/>
<dbReference type="Proteomes" id="UP000001476">
    <property type="component" value="Chromosome"/>
</dbReference>
<comment type="similarity">
    <text evidence="1">Belongs to the glycosyl hydrolase 25 family.</text>
</comment>
<dbReference type="HOGENOM" id="CLU_414328_0_0_9"/>
<keyword evidence="4" id="KW-0472">Membrane</keyword>
<feature type="region of interest" description="Disordered" evidence="3">
    <location>
        <begin position="361"/>
        <end position="403"/>
    </location>
</feature>
<dbReference type="InterPro" id="IPR018337">
    <property type="entry name" value="Cell_wall/Cho-bd_repeat"/>
</dbReference>
<keyword evidence="5" id="KW-0378">Hydrolase</keyword>
<dbReference type="InterPro" id="IPR017853">
    <property type="entry name" value="GH"/>
</dbReference>
<evidence type="ECO:0000256" key="3">
    <source>
        <dbReference type="SAM" id="MobiDB-lite"/>
    </source>
</evidence>
<dbReference type="AlphaFoldDB" id="C4Z1Z3"/>
<reference evidence="5 6" key="1">
    <citation type="journal article" date="2009" name="Proc. Natl. Acad. Sci. U.S.A.">
        <title>Characterizing a model human gut microbiota composed of members of its two dominant bacterial phyla.</title>
        <authorList>
            <person name="Mahowald M.A."/>
            <person name="Rey F.E."/>
            <person name="Seedorf H."/>
            <person name="Turnbaugh P.J."/>
            <person name="Fulton R.S."/>
            <person name="Wollam A."/>
            <person name="Shah N."/>
            <person name="Wang C."/>
            <person name="Magrini V."/>
            <person name="Wilson R.K."/>
            <person name="Cantarel B.L."/>
            <person name="Coutinho P.M."/>
            <person name="Henrissat B."/>
            <person name="Crock L.W."/>
            <person name="Russell A."/>
            <person name="Verberkmoes N.C."/>
            <person name="Hettich R.L."/>
            <person name="Gordon J.I."/>
        </authorList>
    </citation>
    <scope>NUCLEOTIDE SEQUENCE [LARGE SCALE GENOMIC DNA]</scope>
    <source>
        <strain evidence="6">ATCC 27750 / DSM 3376 / VPI C15-48 / C15-B4</strain>
    </source>
</reference>
<dbReference type="GO" id="GO:0003796">
    <property type="term" value="F:lysozyme activity"/>
    <property type="evidence" value="ECO:0007669"/>
    <property type="project" value="InterPro"/>
</dbReference>
<feature type="transmembrane region" description="Helical" evidence="4">
    <location>
        <begin position="53"/>
        <end position="77"/>
    </location>
</feature>
<dbReference type="KEGG" id="eel:EUBELI_00147"/>
<dbReference type="eggNOG" id="COG3757">
    <property type="taxonomic scope" value="Bacteria"/>
</dbReference>
<feature type="region of interest" description="Disordered" evidence="3">
    <location>
        <begin position="232"/>
        <end position="257"/>
    </location>
</feature>
<dbReference type="InterPro" id="IPR002053">
    <property type="entry name" value="Glyco_hydro_25"/>
</dbReference>
<name>C4Z1Z3_LACE2</name>
<evidence type="ECO:0000256" key="1">
    <source>
        <dbReference type="ARBA" id="ARBA00010646"/>
    </source>
</evidence>
<dbReference type="PROSITE" id="PS51904">
    <property type="entry name" value="GLYCOSYL_HYDROL_F25_2"/>
    <property type="match status" value="1"/>
</dbReference>
<feature type="compositionally biased region" description="Basic and acidic residues" evidence="3">
    <location>
        <begin position="379"/>
        <end position="397"/>
    </location>
</feature>
<dbReference type="Pfam" id="PF01473">
    <property type="entry name" value="Choline_bind_1"/>
    <property type="match status" value="2"/>
</dbReference>
<dbReference type="STRING" id="515620.EUBELI_00147"/>
<evidence type="ECO:0000313" key="5">
    <source>
        <dbReference type="EMBL" id="ACR71183.1"/>
    </source>
</evidence>
<dbReference type="PANTHER" id="PTHR34135">
    <property type="entry name" value="LYSOZYME"/>
    <property type="match status" value="1"/>
</dbReference>
<evidence type="ECO:0000256" key="2">
    <source>
        <dbReference type="ARBA" id="ARBA00022737"/>
    </source>
</evidence>
<gene>
    <name evidence="5" type="ordered locus">EUBELI_00147</name>
</gene>
<dbReference type="Pfam" id="PF01183">
    <property type="entry name" value="Glyco_hydro_25"/>
    <property type="match status" value="1"/>
</dbReference>
<dbReference type="Gene3D" id="2.10.270.10">
    <property type="entry name" value="Cholin Binding"/>
    <property type="match status" value="1"/>
</dbReference>
<accession>C4Z1Z3</accession>
<dbReference type="SUPFAM" id="SSF51445">
    <property type="entry name" value="(Trans)glycosidases"/>
    <property type="match status" value="1"/>
</dbReference>